<name>A0ACC0INS2_9ERIC</name>
<reference evidence="1 2" key="1">
    <citation type="journal article" date="2022" name="Plant J.">
        <title>Chromosome-level genome of Camellia lanceoleosa provides a valuable resource for understanding genome evolution and self-incompatibility.</title>
        <authorList>
            <person name="Gong W."/>
            <person name="Xiao S."/>
            <person name="Wang L."/>
            <person name="Liao Z."/>
            <person name="Chang Y."/>
            <person name="Mo W."/>
            <person name="Hu G."/>
            <person name="Li W."/>
            <person name="Zhao G."/>
            <person name="Zhu H."/>
            <person name="Hu X."/>
            <person name="Ji K."/>
            <person name="Xiang X."/>
            <person name="Song Q."/>
            <person name="Yuan D."/>
            <person name="Jin S."/>
            <person name="Zhang L."/>
        </authorList>
    </citation>
    <scope>NUCLEOTIDE SEQUENCE [LARGE SCALE GENOMIC DNA]</scope>
    <source>
        <strain evidence="1">SQ_2022a</strain>
    </source>
</reference>
<protein>
    <submittedName>
        <fullName evidence="1">Uncharacterized protein</fullName>
    </submittedName>
</protein>
<proteinExistence type="predicted"/>
<accession>A0ACC0INS2</accession>
<dbReference type="Proteomes" id="UP001060215">
    <property type="component" value="Chromosome 3"/>
</dbReference>
<evidence type="ECO:0000313" key="1">
    <source>
        <dbReference type="EMBL" id="KAI8026929.1"/>
    </source>
</evidence>
<sequence>MASIYLREGGWTDSSGSEVGSEYSEERRSLRSNQVFHPPSLHHFRSGLPMELDESTWQLEQYELERCLIGYVADVRRFGFYLMQMHVNDLWHLEGAVHVYGRSKNYFVFLFERVGDMHRIFDNGPYAIQGALLIVDYWKPELVLNQLIFDKMLVWVQLYGLSLECFTEEAGVRLGRAVGEVVKVDIDSLMPCNIRFLRLRVWVSLANPLISGFFLKFRNGQQHWISCRYERVCKICQNCGRIGHTITACALSFDEAQRQLDDNLQEMGRRLHSSVLTQESYPMYSAAIRANAHRLERRTTQIFQHPIHSHMKILEEVVPPTHGHDTNPDADFADMLERDWDTGLQQGTPEESESPMPVVRRDGVTPPALSPENRLVTSDVLSGLVQAPVDSVGELEVMWHQWEGQLSSMGIRPGQLMTKRVGELTVLPRQDQQIYSGSMNGSDQGLLLTSTEDVL</sequence>
<gene>
    <name evidence="1" type="ORF">LOK49_LG02G02300</name>
</gene>
<evidence type="ECO:0000313" key="2">
    <source>
        <dbReference type="Proteomes" id="UP001060215"/>
    </source>
</evidence>
<dbReference type="EMBL" id="CM045760">
    <property type="protein sequence ID" value="KAI8026929.1"/>
    <property type="molecule type" value="Genomic_DNA"/>
</dbReference>
<comment type="caution">
    <text evidence="1">The sequence shown here is derived from an EMBL/GenBank/DDBJ whole genome shotgun (WGS) entry which is preliminary data.</text>
</comment>
<keyword evidence="2" id="KW-1185">Reference proteome</keyword>
<organism evidence="1 2">
    <name type="scientific">Camellia lanceoleosa</name>
    <dbReference type="NCBI Taxonomy" id="1840588"/>
    <lineage>
        <taxon>Eukaryota</taxon>
        <taxon>Viridiplantae</taxon>
        <taxon>Streptophyta</taxon>
        <taxon>Embryophyta</taxon>
        <taxon>Tracheophyta</taxon>
        <taxon>Spermatophyta</taxon>
        <taxon>Magnoliopsida</taxon>
        <taxon>eudicotyledons</taxon>
        <taxon>Gunneridae</taxon>
        <taxon>Pentapetalae</taxon>
        <taxon>asterids</taxon>
        <taxon>Ericales</taxon>
        <taxon>Theaceae</taxon>
        <taxon>Camellia</taxon>
    </lineage>
</organism>